<dbReference type="Pfam" id="PF00465">
    <property type="entry name" value="Fe-ADH"/>
    <property type="match status" value="1"/>
</dbReference>
<accession>A0A0L7AZ64</accession>
<dbReference type="GO" id="GO:0046872">
    <property type="term" value="F:metal ion binding"/>
    <property type="evidence" value="ECO:0007669"/>
    <property type="project" value="InterPro"/>
</dbReference>
<dbReference type="GO" id="GO:0008106">
    <property type="term" value="F:alcohol dehydrogenase (NADP+) activity"/>
    <property type="evidence" value="ECO:0007669"/>
    <property type="project" value="TreeGrafter"/>
</dbReference>
<dbReference type="SUPFAM" id="SSF56796">
    <property type="entry name" value="Dehydroquinate synthase-like"/>
    <property type="match status" value="1"/>
</dbReference>
<evidence type="ECO:0000313" key="5">
    <source>
        <dbReference type="Proteomes" id="UP000037193"/>
    </source>
</evidence>
<keyword evidence="1" id="KW-0560">Oxidoreductase</keyword>
<gene>
    <name evidence="4" type="ORF">BBM1128_05580</name>
</gene>
<dbReference type="Gene3D" id="1.20.1090.10">
    <property type="entry name" value="Dehydroquinate synthase-like - alpha domain"/>
    <property type="match status" value="1"/>
</dbReference>
<dbReference type="Pfam" id="PF25137">
    <property type="entry name" value="ADH_Fe_C"/>
    <property type="match status" value="1"/>
</dbReference>
<protein>
    <submittedName>
        <fullName evidence="4">NADH-dependent butanol dehydrogenase</fullName>
    </submittedName>
</protein>
<feature type="domain" description="Alcohol dehydrogenase iron-type/glycerol dehydrogenase GldA" evidence="2">
    <location>
        <begin position="10"/>
        <end position="179"/>
    </location>
</feature>
<dbReference type="PATRIC" id="fig|1365965.3.peg.1125"/>
<dbReference type="InterPro" id="IPR056798">
    <property type="entry name" value="ADH_Fe_C"/>
</dbReference>
<dbReference type="GO" id="GO:0005829">
    <property type="term" value="C:cytosol"/>
    <property type="evidence" value="ECO:0007669"/>
    <property type="project" value="TreeGrafter"/>
</dbReference>
<dbReference type="PANTHER" id="PTHR43633">
    <property type="entry name" value="ALCOHOL DEHYDROGENASE YQHD"/>
    <property type="match status" value="1"/>
</dbReference>
<dbReference type="AlphaFoldDB" id="A0A0L7AZ64"/>
<dbReference type="InterPro" id="IPR044731">
    <property type="entry name" value="BDH-like"/>
</dbReference>
<dbReference type="EMBL" id="AVQD01000009">
    <property type="protein sequence ID" value="KOA40526.1"/>
    <property type="molecule type" value="Genomic_DNA"/>
</dbReference>
<dbReference type="FunFam" id="3.40.50.1970:FF:000003">
    <property type="entry name" value="Alcohol dehydrogenase, iron-containing"/>
    <property type="match status" value="1"/>
</dbReference>
<reference evidence="4 5" key="1">
    <citation type="journal article" date="2015" name="Int J Genomics">
        <title>Comparative Genomics Revealed Genetic Diversity and Species/Strain-Level Differences in Carbohydrate Metabolism of Three Probiotic Bifidobacterial Species.</title>
        <authorList>
            <person name="Odamaki T."/>
            <person name="Horigome A."/>
            <person name="Sugahara H."/>
            <person name="Hashikura N."/>
            <person name="Minami J."/>
            <person name="Xiao J.Z."/>
            <person name="Abe F."/>
        </authorList>
    </citation>
    <scope>NUCLEOTIDE SEQUENCE [LARGE SCALE GENOMIC DNA]</scope>
    <source>
        <strain evidence="4 5">MCC 1128</strain>
    </source>
</reference>
<dbReference type="InterPro" id="IPR001670">
    <property type="entry name" value="ADH_Fe/GldA"/>
</dbReference>
<dbReference type="PANTHER" id="PTHR43633:SF1">
    <property type="entry name" value="ALCOHOL DEHYDROGENASE YQHD"/>
    <property type="match status" value="1"/>
</dbReference>
<feature type="domain" description="Fe-containing alcohol dehydrogenase-like C-terminal" evidence="3">
    <location>
        <begin position="190"/>
        <end position="362"/>
    </location>
</feature>
<proteinExistence type="predicted"/>
<sequence>MRDFTICIGTTFVFGRDAETKVGDELGAKGVSRVLIHHDGGAYLEASGLLDAVRHSLGRAGISYTELGGVKPNPRLTLVREGIAIAKARNVDAVVAIGGGSVIDSAKAIALGAAGERDVWDYFTGKVPVERTLPVAVVLTCPASGSESSQVAVINNEHEHSKLTLSEPVLRPAFAFMNPELSVTVPAFPTACGIVDMFSHICERYFSAGNEIGVIDRMAEGALRTLVDVGPKSLADLADYDLRAQIMWISTIAQNNTLGVGREQDWSTHLIANELSALYDTPHGATLSIIMGSWMRVASEKAPFRFARYATEVFGTRPGSMNETELARRGIAATESFFRSLGMPVSFKDFDLPGDGIERMLDNIDFHGPDATIGSIARLDRDDCRRIYELALTGPVMGKES</sequence>
<evidence type="ECO:0000313" key="4">
    <source>
        <dbReference type="EMBL" id="KOA40526.1"/>
    </source>
</evidence>
<evidence type="ECO:0000259" key="2">
    <source>
        <dbReference type="Pfam" id="PF00465"/>
    </source>
</evidence>
<organism evidence="4 5">
    <name type="scientific">Bifidobacterium breve MCC 1128</name>
    <dbReference type="NCBI Taxonomy" id="1365965"/>
    <lineage>
        <taxon>Bacteria</taxon>
        <taxon>Bacillati</taxon>
        <taxon>Actinomycetota</taxon>
        <taxon>Actinomycetes</taxon>
        <taxon>Bifidobacteriales</taxon>
        <taxon>Bifidobacteriaceae</taxon>
        <taxon>Bifidobacterium</taxon>
    </lineage>
</organism>
<name>A0A0L7AZ64_BIFBR</name>
<dbReference type="Proteomes" id="UP000037193">
    <property type="component" value="Unassembled WGS sequence"/>
</dbReference>
<evidence type="ECO:0000259" key="3">
    <source>
        <dbReference type="Pfam" id="PF25137"/>
    </source>
</evidence>
<dbReference type="GO" id="GO:1990362">
    <property type="term" value="F:butanol dehydrogenase (NAD+) activity"/>
    <property type="evidence" value="ECO:0007669"/>
    <property type="project" value="InterPro"/>
</dbReference>
<dbReference type="GO" id="GO:1990002">
    <property type="term" value="F:methylglyoxal reductase (NADPH) (acetol producing) activity"/>
    <property type="evidence" value="ECO:0007669"/>
    <property type="project" value="TreeGrafter"/>
</dbReference>
<dbReference type="RefSeq" id="WP_052789351.1">
    <property type="nucleotide sequence ID" value="NZ_AVQD01000009.1"/>
</dbReference>
<comment type="caution">
    <text evidence="4">The sequence shown here is derived from an EMBL/GenBank/DDBJ whole genome shotgun (WGS) entry which is preliminary data.</text>
</comment>
<dbReference type="CDD" id="cd08187">
    <property type="entry name" value="BDH"/>
    <property type="match status" value="1"/>
</dbReference>
<evidence type="ECO:0000256" key="1">
    <source>
        <dbReference type="ARBA" id="ARBA00023002"/>
    </source>
</evidence>
<dbReference type="Gene3D" id="3.40.50.1970">
    <property type="match status" value="1"/>
</dbReference>